<protein>
    <submittedName>
        <fullName evidence="2">Uncharacterized protein</fullName>
    </submittedName>
</protein>
<evidence type="ECO:0000313" key="3">
    <source>
        <dbReference type="Proteomes" id="UP000199249"/>
    </source>
</evidence>
<keyword evidence="1" id="KW-0812">Transmembrane</keyword>
<feature type="transmembrane region" description="Helical" evidence="1">
    <location>
        <begin position="81"/>
        <end position="101"/>
    </location>
</feature>
<feature type="transmembrane region" description="Helical" evidence="1">
    <location>
        <begin position="46"/>
        <end position="69"/>
    </location>
</feature>
<dbReference type="EMBL" id="FNOV01000004">
    <property type="protein sequence ID" value="SDX89868.1"/>
    <property type="molecule type" value="Genomic_DNA"/>
</dbReference>
<gene>
    <name evidence="2" type="ORF">SAMN04488069_10456</name>
</gene>
<organism evidence="2 3">
    <name type="scientific">Hymenobacter psychrophilus</name>
    <dbReference type="NCBI Taxonomy" id="651662"/>
    <lineage>
        <taxon>Bacteria</taxon>
        <taxon>Pseudomonadati</taxon>
        <taxon>Bacteroidota</taxon>
        <taxon>Cytophagia</taxon>
        <taxon>Cytophagales</taxon>
        <taxon>Hymenobacteraceae</taxon>
        <taxon>Hymenobacter</taxon>
    </lineage>
</organism>
<evidence type="ECO:0000313" key="2">
    <source>
        <dbReference type="EMBL" id="SDX89868.1"/>
    </source>
</evidence>
<sequence length="179" mass="20126">MQPVARYNVPNSSYGYLSPPSKLYLGPYACQMNPFLKLQLRWLLRWLGWLLLRLAGAFVCLVLAGWCLYSMQITGFPLATIWALAILPALSGIPIFLHAILDWRWLLRLSQLLLGLEILFLGWMYRILLALSGLSDHSSLLAYLLMIVLPGALLLALLRAIWKLHVALRKAPATVATAE</sequence>
<feature type="transmembrane region" description="Helical" evidence="1">
    <location>
        <begin position="140"/>
        <end position="162"/>
    </location>
</feature>
<feature type="transmembrane region" description="Helical" evidence="1">
    <location>
        <begin position="113"/>
        <end position="134"/>
    </location>
</feature>
<reference evidence="3" key="1">
    <citation type="submission" date="2016-10" db="EMBL/GenBank/DDBJ databases">
        <authorList>
            <person name="Varghese N."/>
            <person name="Submissions S."/>
        </authorList>
    </citation>
    <scope>NUCLEOTIDE SEQUENCE [LARGE SCALE GENOMIC DNA]</scope>
    <source>
        <strain evidence="3">CGMCC 1.8975</strain>
    </source>
</reference>
<keyword evidence="1" id="KW-0472">Membrane</keyword>
<dbReference type="Proteomes" id="UP000199249">
    <property type="component" value="Unassembled WGS sequence"/>
</dbReference>
<name>A0A1H3FHL5_9BACT</name>
<dbReference type="STRING" id="651662.SAMN04488069_10456"/>
<keyword evidence="3" id="KW-1185">Reference proteome</keyword>
<proteinExistence type="predicted"/>
<accession>A0A1H3FHL5</accession>
<dbReference type="AlphaFoldDB" id="A0A1H3FHL5"/>
<evidence type="ECO:0000256" key="1">
    <source>
        <dbReference type="SAM" id="Phobius"/>
    </source>
</evidence>
<keyword evidence="1" id="KW-1133">Transmembrane helix</keyword>